<organism evidence="2 3">
    <name type="scientific">Steinernema carpocapsae</name>
    <name type="common">Entomopathogenic nematode</name>
    <dbReference type="NCBI Taxonomy" id="34508"/>
    <lineage>
        <taxon>Eukaryota</taxon>
        <taxon>Metazoa</taxon>
        <taxon>Ecdysozoa</taxon>
        <taxon>Nematoda</taxon>
        <taxon>Chromadorea</taxon>
        <taxon>Rhabditida</taxon>
        <taxon>Tylenchina</taxon>
        <taxon>Panagrolaimomorpha</taxon>
        <taxon>Strongyloidoidea</taxon>
        <taxon>Steinernematidae</taxon>
        <taxon>Steinernema</taxon>
    </lineage>
</organism>
<evidence type="ECO:0000313" key="2">
    <source>
        <dbReference type="EMBL" id="TKR89656.1"/>
    </source>
</evidence>
<dbReference type="AlphaFoldDB" id="A0A4U5P117"/>
<dbReference type="EMBL" id="AZBU02000003">
    <property type="protein sequence ID" value="TKR89656.1"/>
    <property type="molecule type" value="Genomic_DNA"/>
</dbReference>
<keyword evidence="3" id="KW-1185">Reference proteome</keyword>
<dbReference type="PANTHER" id="PTHR12496:SF0">
    <property type="entry name" value="METHYLTRANSFERASE DOMAIN-CONTAINING PROTEIN"/>
    <property type="match status" value="1"/>
</dbReference>
<dbReference type="InterPro" id="IPR052220">
    <property type="entry name" value="METTL25"/>
</dbReference>
<gene>
    <name evidence="2" type="ORF">L596_013724</name>
</gene>
<dbReference type="InterPro" id="IPR025714">
    <property type="entry name" value="Methyltranfer_dom"/>
</dbReference>
<dbReference type="InterPro" id="IPR029063">
    <property type="entry name" value="SAM-dependent_MTases_sf"/>
</dbReference>
<feature type="domain" description="Methyltransferase" evidence="1">
    <location>
        <begin position="57"/>
        <end position="192"/>
    </location>
</feature>
<reference evidence="2 3" key="2">
    <citation type="journal article" date="2019" name="G3 (Bethesda)">
        <title>Hybrid Assembly of the Genome of the Entomopathogenic Nematode Steinernema carpocapsae Identifies the X-Chromosome.</title>
        <authorList>
            <person name="Serra L."/>
            <person name="Macchietto M."/>
            <person name="Macias-Munoz A."/>
            <person name="McGill C.J."/>
            <person name="Rodriguez I.M."/>
            <person name="Rodriguez B."/>
            <person name="Murad R."/>
            <person name="Mortazavi A."/>
        </authorList>
    </citation>
    <scope>NUCLEOTIDE SEQUENCE [LARGE SCALE GENOMIC DNA]</scope>
    <source>
        <strain evidence="2 3">ALL</strain>
    </source>
</reference>
<dbReference type="Gene3D" id="3.40.50.150">
    <property type="entry name" value="Vaccinia Virus protein VP39"/>
    <property type="match status" value="1"/>
</dbReference>
<protein>
    <recommendedName>
        <fullName evidence="1">Methyltransferase domain-containing protein</fullName>
    </recommendedName>
</protein>
<proteinExistence type="predicted"/>
<dbReference type="OrthoDB" id="5875367at2759"/>
<evidence type="ECO:0000259" key="1">
    <source>
        <dbReference type="Pfam" id="PF13679"/>
    </source>
</evidence>
<dbReference type="Pfam" id="PF13679">
    <property type="entry name" value="Methyltransf_32"/>
    <property type="match status" value="1"/>
</dbReference>
<evidence type="ECO:0000313" key="3">
    <source>
        <dbReference type="Proteomes" id="UP000298663"/>
    </source>
</evidence>
<dbReference type="PANTHER" id="PTHR12496">
    <property type="entry name" value="CGI-41 METHYLTRANSFERASE"/>
    <property type="match status" value="1"/>
</dbReference>
<dbReference type="CDD" id="cd02440">
    <property type="entry name" value="AdoMet_MTases"/>
    <property type="match status" value="1"/>
</dbReference>
<dbReference type="Proteomes" id="UP000298663">
    <property type="component" value="Unassembled WGS sequence"/>
</dbReference>
<dbReference type="SUPFAM" id="SSF53335">
    <property type="entry name" value="S-adenosyl-L-methionine-dependent methyltransferases"/>
    <property type="match status" value="1"/>
</dbReference>
<name>A0A4U5P117_STECR</name>
<sequence length="339" mass="38292">MDRISANSDRMNYGVLWENCPPELKEFFVNASRFSILGEPSTSQDPLPCVIKSVKPKKAYEISRFVDGVRPLCSKHGIARIVDIGCGIGHLLRAFNASGSAFELVGIECNVDFVKTGKKMSDDIEFINVLLSKDTPQEELDRIFGPSEHKTAIVSLHGCGDLQPFLIELFTRLPRERFPLLATIACCYHKMSPESFPMKRELDFELGKPALRLACEQRLKKLEIYGEEDHQKQAFALISKGIVECFYERMGIDITSKPRGFCRNLGEDIPTILATILARNDVPETEAATWKAAFNALLEEHEESFDFVQHFIILQLALQPALESLILSDRLQEPRLRAF</sequence>
<accession>A0A4U5P117</accession>
<reference evidence="2 3" key="1">
    <citation type="journal article" date="2015" name="Genome Biol.">
        <title>Comparative genomics of Steinernema reveals deeply conserved gene regulatory networks.</title>
        <authorList>
            <person name="Dillman A.R."/>
            <person name="Macchietto M."/>
            <person name="Porter C.F."/>
            <person name="Rogers A."/>
            <person name="Williams B."/>
            <person name="Antoshechkin I."/>
            <person name="Lee M.M."/>
            <person name="Goodwin Z."/>
            <person name="Lu X."/>
            <person name="Lewis E.E."/>
            <person name="Goodrich-Blair H."/>
            <person name="Stock S.P."/>
            <person name="Adams B.J."/>
            <person name="Sternberg P.W."/>
            <person name="Mortazavi A."/>
        </authorList>
    </citation>
    <scope>NUCLEOTIDE SEQUENCE [LARGE SCALE GENOMIC DNA]</scope>
    <source>
        <strain evidence="2 3">ALL</strain>
    </source>
</reference>
<comment type="caution">
    <text evidence="2">The sequence shown here is derived from an EMBL/GenBank/DDBJ whole genome shotgun (WGS) entry which is preliminary data.</text>
</comment>